<keyword evidence="3" id="KW-1185">Reference proteome</keyword>
<organism evidence="2 3">
    <name type="scientific">Trichonephila clavata</name>
    <name type="common">Joro spider</name>
    <name type="synonym">Nephila clavata</name>
    <dbReference type="NCBI Taxonomy" id="2740835"/>
    <lineage>
        <taxon>Eukaryota</taxon>
        <taxon>Metazoa</taxon>
        <taxon>Ecdysozoa</taxon>
        <taxon>Arthropoda</taxon>
        <taxon>Chelicerata</taxon>
        <taxon>Arachnida</taxon>
        <taxon>Araneae</taxon>
        <taxon>Araneomorphae</taxon>
        <taxon>Entelegynae</taxon>
        <taxon>Araneoidea</taxon>
        <taxon>Nephilidae</taxon>
        <taxon>Trichonephila</taxon>
    </lineage>
</organism>
<evidence type="ECO:0000313" key="2">
    <source>
        <dbReference type="EMBL" id="GFR23009.1"/>
    </source>
</evidence>
<evidence type="ECO:0000313" key="3">
    <source>
        <dbReference type="Proteomes" id="UP000887116"/>
    </source>
</evidence>
<dbReference type="EMBL" id="BMAO01018387">
    <property type="protein sequence ID" value="GFR23009.1"/>
    <property type="molecule type" value="Genomic_DNA"/>
</dbReference>
<dbReference type="AlphaFoldDB" id="A0A8X6HG51"/>
<protein>
    <submittedName>
        <fullName evidence="2">Tetratricopeptide repeat protein 36</fullName>
    </submittedName>
</protein>
<accession>A0A8X6HG51</accession>
<comment type="similarity">
    <text evidence="1">Belongs to the TTC36 family.</text>
</comment>
<proteinExistence type="inferred from homology"/>
<comment type="caution">
    <text evidence="2">The sequence shown here is derived from an EMBL/GenBank/DDBJ whole genome shotgun (WGS) entry which is preliminary data.</text>
</comment>
<gene>
    <name evidence="2" type="primary">ttc36</name>
    <name evidence="2" type="ORF">TNCT_712661</name>
</gene>
<dbReference type="GO" id="GO:0006570">
    <property type="term" value="P:tyrosine metabolic process"/>
    <property type="evidence" value="ECO:0007669"/>
    <property type="project" value="TreeGrafter"/>
</dbReference>
<dbReference type="Gene3D" id="1.25.40.10">
    <property type="entry name" value="Tetratricopeptide repeat domain"/>
    <property type="match status" value="1"/>
</dbReference>
<evidence type="ECO:0000256" key="1">
    <source>
        <dbReference type="ARBA" id="ARBA00006995"/>
    </source>
</evidence>
<dbReference type="PANTHER" id="PTHR21405">
    <property type="entry name" value="CDNA SEQUENCE BC021608"/>
    <property type="match status" value="1"/>
</dbReference>
<dbReference type="SUPFAM" id="SSF48452">
    <property type="entry name" value="TPR-like"/>
    <property type="match status" value="1"/>
</dbReference>
<reference evidence="2" key="1">
    <citation type="submission" date="2020-07" db="EMBL/GenBank/DDBJ databases">
        <title>Multicomponent nature underlies the extraordinary mechanical properties of spider dragline silk.</title>
        <authorList>
            <person name="Kono N."/>
            <person name="Nakamura H."/>
            <person name="Mori M."/>
            <person name="Yoshida Y."/>
            <person name="Ohtoshi R."/>
            <person name="Malay A.D."/>
            <person name="Moran D.A.P."/>
            <person name="Tomita M."/>
            <person name="Numata K."/>
            <person name="Arakawa K."/>
        </authorList>
    </citation>
    <scope>NUCLEOTIDE SEQUENCE</scope>
</reference>
<dbReference type="PANTHER" id="PTHR21405:SF0">
    <property type="entry name" value="TETRATRICOPEPTIDE REPEAT PROTEIN 36"/>
    <property type="match status" value="1"/>
</dbReference>
<dbReference type="OrthoDB" id="539634at2759"/>
<dbReference type="InterPro" id="IPR011990">
    <property type="entry name" value="TPR-like_helical_dom_sf"/>
</dbReference>
<dbReference type="InterPro" id="IPR038906">
    <property type="entry name" value="TTC36"/>
</dbReference>
<sequence length="138" mass="15421">MGRFLSMPKRLKERHALASHKKLELATAFFLSVSNCLGIAFIYELLRIIKPLPVFITAAIEDLNNTINLSGGKGRSACLAFCQRAIIYRLQNKQQEAVADFEKAAALGSAFARSQLVLMNPYAALCNQMLRKVLSQYR</sequence>
<name>A0A8X6HG51_TRICU</name>
<dbReference type="Proteomes" id="UP000887116">
    <property type="component" value="Unassembled WGS sequence"/>
</dbReference>